<proteinExistence type="predicted"/>
<organism evidence="2 3">
    <name type="scientific">Rubroshorea leprosula</name>
    <dbReference type="NCBI Taxonomy" id="152421"/>
    <lineage>
        <taxon>Eukaryota</taxon>
        <taxon>Viridiplantae</taxon>
        <taxon>Streptophyta</taxon>
        <taxon>Embryophyta</taxon>
        <taxon>Tracheophyta</taxon>
        <taxon>Spermatophyta</taxon>
        <taxon>Magnoliopsida</taxon>
        <taxon>eudicotyledons</taxon>
        <taxon>Gunneridae</taxon>
        <taxon>Pentapetalae</taxon>
        <taxon>rosids</taxon>
        <taxon>malvids</taxon>
        <taxon>Malvales</taxon>
        <taxon>Dipterocarpaceae</taxon>
        <taxon>Rubroshorea</taxon>
    </lineage>
</organism>
<comment type="caution">
    <text evidence="2">The sequence shown here is derived from an EMBL/GenBank/DDBJ whole genome shotgun (WGS) entry which is preliminary data.</text>
</comment>
<evidence type="ECO:0000313" key="2">
    <source>
        <dbReference type="EMBL" id="GKV51525.1"/>
    </source>
</evidence>
<reference evidence="2 3" key="1">
    <citation type="journal article" date="2021" name="Commun. Biol.">
        <title>The genome of Shorea leprosula (Dipterocarpaceae) highlights the ecological relevance of drought in aseasonal tropical rainforests.</title>
        <authorList>
            <person name="Ng K.K.S."/>
            <person name="Kobayashi M.J."/>
            <person name="Fawcett J.A."/>
            <person name="Hatakeyama M."/>
            <person name="Paape T."/>
            <person name="Ng C.H."/>
            <person name="Ang C.C."/>
            <person name="Tnah L.H."/>
            <person name="Lee C.T."/>
            <person name="Nishiyama T."/>
            <person name="Sese J."/>
            <person name="O'Brien M.J."/>
            <person name="Copetti D."/>
            <person name="Mohd Noor M.I."/>
            <person name="Ong R.C."/>
            <person name="Putra M."/>
            <person name="Sireger I.Z."/>
            <person name="Indrioko S."/>
            <person name="Kosugi Y."/>
            <person name="Izuno A."/>
            <person name="Isagi Y."/>
            <person name="Lee S.L."/>
            <person name="Shimizu K.K."/>
        </authorList>
    </citation>
    <scope>NUCLEOTIDE SEQUENCE [LARGE SCALE GENOMIC DNA]</scope>
    <source>
        <strain evidence="2">214</strain>
    </source>
</reference>
<name>A0AAV5MPP9_9ROSI</name>
<dbReference type="Proteomes" id="UP001054252">
    <property type="component" value="Unassembled WGS sequence"/>
</dbReference>
<feature type="compositionally biased region" description="Polar residues" evidence="1">
    <location>
        <begin position="67"/>
        <end position="76"/>
    </location>
</feature>
<dbReference type="AlphaFoldDB" id="A0AAV5MPP9"/>
<protein>
    <submittedName>
        <fullName evidence="2">Uncharacterized protein</fullName>
    </submittedName>
</protein>
<accession>A0AAV5MPP9</accession>
<evidence type="ECO:0000313" key="3">
    <source>
        <dbReference type="Proteomes" id="UP001054252"/>
    </source>
</evidence>
<gene>
    <name evidence="2" type="ORF">SLEP1_g58170</name>
</gene>
<dbReference type="EMBL" id="BPVZ01000508">
    <property type="protein sequence ID" value="GKV51525.1"/>
    <property type="molecule type" value="Genomic_DNA"/>
</dbReference>
<keyword evidence="3" id="KW-1185">Reference proteome</keyword>
<sequence>MVLEYEQFSVKSYVFSFGKLLLEIISGKKNKGSYDLNHRLNLIGNSSKTALLQPKEPSFPVDKKSLRTNSSSSLNHLQPMHLATQC</sequence>
<evidence type="ECO:0000256" key="1">
    <source>
        <dbReference type="SAM" id="MobiDB-lite"/>
    </source>
</evidence>
<feature type="region of interest" description="Disordered" evidence="1">
    <location>
        <begin position="61"/>
        <end position="86"/>
    </location>
</feature>